<feature type="compositionally biased region" description="Gly residues" evidence="1">
    <location>
        <begin position="326"/>
        <end position="335"/>
    </location>
</feature>
<feature type="compositionally biased region" description="Basic and acidic residues" evidence="1">
    <location>
        <begin position="191"/>
        <end position="200"/>
    </location>
</feature>
<proteinExistence type="predicted"/>
<evidence type="ECO:0000313" key="3">
    <source>
        <dbReference type="Proteomes" id="UP000632454"/>
    </source>
</evidence>
<feature type="compositionally biased region" description="Basic and acidic residues" evidence="1">
    <location>
        <begin position="73"/>
        <end position="82"/>
    </location>
</feature>
<feature type="region of interest" description="Disordered" evidence="1">
    <location>
        <begin position="1"/>
        <end position="37"/>
    </location>
</feature>
<name>A0ABQ1U988_9NOCA</name>
<comment type="caution">
    <text evidence="2">The sequence shown here is derived from an EMBL/GenBank/DDBJ whole genome shotgun (WGS) entry which is preliminary data.</text>
</comment>
<gene>
    <name evidence="2" type="ORF">GCM10007298_07070</name>
</gene>
<feature type="compositionally biased region" description="Basic and acidic residues" evidence="1">
    <location>
        <begin position="223"/>
        <end position="292"/>
    </location>
</feature>
<feature type="compositionally biased region" description="Basic residues" evidence="1">
    <location>
        <begin position="349"/>
        <end position="360"/>
    </location>
</feature>
<accession>A0ABQ1U988</accession>
<keyword evidence="3" id="KW-1185">Reference proteome</keyword>
<evidence type="ECO:0000256" key="1">
    <source>
        <dbReference type="SAM" id="MobiDB-lite"/>
    </source>
</evidence>
<dbReference type="EMBL" id="BMCS01000001">
    <property type="protein sequence ID" value="GGF13715.1"/>
    <property type="molecule type" value="Genomic_DNA"/>
</dbReference>
<protein>
    <submittedName>
        <fullName evidence="2">Uncharacterized protein</fullName>
    </submittedName>
</protein>
<organism evidence="2 3">
    <name type="scientific">Williamsia phyllosphaerae</name>
    <dbReference type="NCBI Taxonomy" id="885042"/>
    <lineage>
        <taxon>Bacteria</taxon>
        <taxon>Bacillati</taxon>
        <taxon>Actinomycetota</taxon>
        <taxon>Actinomycetes</taxon>
        <taxon>Mycobacteriales</taxon>
        <taxon>Nocardiaceae</taxon>
        <taxon>Williamsia</taxon>
    </lineage>
</organism>
<dbReference type="Proteomes" id="UP000632454">
    <property type="component" value="Unassembled WGS sequence"/>
</dbReference>
<feature type="region of interest" description="Disordered" evidence="1">
    <location>
        <begin position="61"/>
        <end position="360"/>
    </location>
</feature>
<evidence type="ECO:0000313" key="2">
    <source>
        <dbReference type="EMBL" id="GGF13715.1"/>
    </source>
</evidence>
<feature type="compositionally biased region" description="Basic and acidic residues" evidence="1">
    <location>
        <begin position="300"/>
        <end position="311"/>
    </location>
</feature>
<feature type="compositionally biased region" description="Basic and acidic residues" evidence="1">
    <location>
        <begin position="102"/>
        <end position="121"/>
    </location>
</feature>
<sequence length="360" mass="37509">MHTSDVDLTDDAGRLRGQGTTEDDGVGARDGAAERDGRVGVDRVIGEYVPGDLGRAVGVDDRRRRCAGAQRGDGVRAERLTAEDPPADTGDLVGELLGQDTGQRRDREHLLDRAGVDEPSERGSVAALPVVGEDDGRSGDQGAEQFGGAVDEGQRALRQTHLRGPVAARPGETVGQRAVGSDDSAGRARRSGREDHRDGVGRGQIDGGQGGVGDSVTAEVDDADRATGRVDDRTPRGVGQDADRCRGIEHVADPGDGIARVDGEVGRARGDDRPQPGDGVDRALRDETDHVTAADTGVDESCRDRCGRRGEFGVGHRRGADHEGGGRGVVLGGVGEKTVHGAGLDGRRAGRGLRGHTRPV</sequence>
<reference evidence="3" key="1">
    <citation type="journal article" date="2019" name="Int. J. Syst. Evol. Microbiol.">
        <title>The Global Catalogue of Microorganisms (GCM) 10K type strain sequencing project: providing services to taxonomists for standard genome sequencing and annotation.</title>
        <authorList>
            <consortium name="The Broad Institute Genomics Platform"/>
            <consortium name="The Broad Institute Genome Sequencing Center for Infectious Disease"/>
            <person name="Wu L."/>
            <person name="Ma J."/>
        </authorList>
    </citation>
    <scope>NUCLEOTIDE SEQUENCE [LARGE SCALE GENOMIC DNA]</scope>
    <source>
        <strain evidence="3">CCM 7855</strain>
    </source>
</reference>
<feature type="compositionally biased region" description="Gly residues" evidence="1">
    <location>
        <begin position="201"/>
        <end position="213"/>
    </location>
</feature>